<dbReference type="GO" id="GO:0016020">
    <property type="term" value="C:membrane"/>
    <property type="evidence" value="ECO:0007669"/>
    <property type="project" value="UniProtKB-SubCell"/>
</dbReference>
<feature type="transmembrane region" description="Helical" evidence="6">
    <location>
        <begin position="7"/>
        <end position="28"/>
    </location>
</feature>
<keyword evidence="5 6" id="KW-0472">Membrane</keyword>
<evidence type="ECO:0000256" key="1">
    <source>
        <dbReference type="ARBA" id="ARBA00004141"/>
    </source>
</evidence>
<keyword evidence="4 6" id="KW-1133">Transmembrane helix</keyword>
<dbReference type="Pfam" id="PF00375">
    <property type="entry name" value="SDF"/>
    <property type="match status" value="1"/>
</dbReference>
<dbReference type="EMBL" id="CAADEW010000024">
    <property type="protein sequence ID" value="VFJ49768.1"/>
    <property type="molecule type" value="Genomic_DNA"/>
</dbReference>
<evidence type="ECO:0000313" key="7">
    <source>
        <dbReference type="EMBL" id="VFJ49768.1"/>
    </source>
</evidence>
<proteinExistence type="predicted"/>
<keyword evidence="3 6" id="KW-0812">Transmembrane</keyword>
<protein>
    <submittedName>
        <fullName evidence="7">Na+/H+-dicarboxylate symporter</fullName>
    </submittedName>
</protein>
<dbReference type="AlphaFoldDB" id="A0A450SBY6"/>
<dbReference type="PANTHER" id="PTHR11958">
    <property type="entry name" value="SODIUM/DICARBOXYLATE SYMPORTER-RELATED"/>
    <property type="match status" value="1"/>
</dbReference>
<gene>
    <name evidence="7" type="ORF">BECKFW1821A_GA0114235_102426</name>
</gene>
<keyword evidence="2" id="KW-0813">Transport</keyword>
<dbReference type="PANTHER" id="PTHR11958:SF63">
    <property type="entry name" value="AMINO ACID TRANSPORTER"/>
    <property type="match status" value="1"/>
</dbReference>
<evidence type="ECO:0000256" key="2">
    <source>
        <dbReference type="ARBA" id="ARBA00022448"/>
    </source>
</evidence>
<name>A0A450SBY6_9GAMM</name>
<feature type="transmembrane region" description="Helical" evidence="6">
    <location>
        <begin position="144"/>
        <end position="162"/>
    </location>
</feature>
<feature type="transmembrane region" description="Helical" evidence="6">
    <location>
        <begin position="73"/>
        <end position="96"/>
    </location>
</feature>
<evidence type="ECO:0000256" key="3">
    <source>
        <dbReference type="ARBA" id="ARBA00022692"/>
    </source>
</evidence>
<feature type="transmembrane region" description="Helical" evidence="6">
    <location>
        <begin position="183"/>
        <end position="200"/>
    </location>
</feature>
<feature type="transmembrane region" description="Helical" evidence="6">
    <location>
        <begin position="40"/>
        <end position="61"/>
    </location>
</feature>
<dbReference type="InterPro" id="IPR036458">
    <property type="entry name" value="Na:dicarbo_symporter_sf"/>
</dbReference>
<feature type="transmembrane region" description="Helical" evidence="6">
    <location>
        <begin position="329"/>
        <end position="345"/>
    </location>
</feature>
<reference evidence="7" key="1">
    <citation type="submission" date="2019-02" db="EMBL/GenBank/DDBJ databases">
        <authorList>
            <person name="Gruber-Vodicka R. H."/>
            <person name="Seah K. B. B."/>
        </authorList>
    </citation>
    <scope>NUCLEOTIDE SEQUENCE</scope>
    <source>
        <strain evidence="7">BECK_BZ15</strain>
    </source>
</reference>
<evidence type="ECO:0000256" key="5">
    <source>
        <dbReference type="ARBA" id="ARBA00023136"/>
    </source>
</evidence>
<comment type="subcellular location">
    <subcellularLocation>
        <location evidence="1">Membrane</location>
        <topology evidence="1">Multi-pass membrane protein</topology>
    </subcellularLocation>
</comment>
<evidence type="ECO:0000256" key="6">
    <source>
        <dbReference type="SAM" id="Phobius"/>
    </source>
</evidence>
<feature type="transmembrane region" description="Helical" evidence="6">
    <location>
        <begin position="220"/>
        <end position="245"/>
    </location>
</feature>
<dbReference type="GO" id="GO:0015293">
    <property type="term" value="F:symporter activity"/>
    <property type="evidence" value="ECO:0007669"/>
    <property type="project" value="InterPro"/>
</dbReference>
<dbReference type="PRINTS" id="PR00173">
    <property type="entry name" value="EDTRNSPORT"/>
</dbReference>
<organism evidence="7">
    <name type="scientific">Candidatus Kentrum sp. FW</name>
    <dbReference type="NCBI Taxonomy" id="2126338"/>
    <lineage>
        <taxon>Bacteria</taxon>
        <taxon>Pseudomonadati</taxon>
        <taxon>Pseudomonadota</taxon>
        <taxon>Gammaproteobacteria</taxon>
        <taxon>Candidatus Kentrum</taxon>
    </lineage>
</organism>
<dbReference type="Gene3D" id="1.10.3860.10">
    <property type="entry name" value="Sodium:dicarboxylate symporter"/>
    <property type="match status" value="1"/>
</dbReference>
<dbReference type="SUPFAM" id="SSF118215">
    <property type="entry name" value="Proton glutamate symport protein"/>
    <property type="match status" value="1"/>
</dbReference>
<sequence length="414" mass="43687">MPHKHAFILLLFIILGVIAGLLSGWYFGQEMASVAWLGELFLSALKMMILPLIIAAVISGVASMGDIRKLGRVGGITLGYYVVTTGIAVLIGLVMVDLIEPGIGLDISGGVVPENVSEKKDIGITDIILSLVSSNLVVSAVETQLLPIILWSILFAAALTTLGEKGKIVLGFFDGMNQAMMKLVIWLMYFAPIGIFALVAGRLGQAGGGEAFLREIQAVLWHVVTVLSGLAMHFVALYLILVLVARRGRNYLSGMLRALFTALGTASSSATLPLTMECARENKVDNRAVEFTLPLGSTVNMDGTAMYEAAAVMFIAQAYGMDMTLGQQAIVFVTATLAAIGAAGIPEAGLVTMVIVLEAVGLPLEGIGLLLAVDWFLDRFRTATNVWGDSVGAAVVDRFIAKKSAARQGPDGAG</sequence>
<dbReference type="InterPro" id="IPR001991">
    <property type="entry name" value="Na-dicarboxylate_symporter"/>
</dbReference>
<evidence type="ECO:0000256" key="4">
    <source>
        <dbReference type="ARBA" id="ARBA00022989"/>
    </source>
</evidence>
<dbReference type="InterPro" id="IPR050746">
    <property type="entry name" value="DAACS"/>
</dbReference>
<feature type="transmembrane region" description="Helical" evidence="6">
    <location>
        <begin position="351"/>
        <end position="373"/>
    </location>
</feature>
<accession>A0A450SBY6</accession>